<protein>
    <submittedName>
        <fullName evidence="1">Uncharacterized protein</fullName>
    </submittedName>
</protein>
<sequence>MLGLMAATSSVIPMGLLHLQPLKYLLKACIPSHGWHLGRIHFKLTCSCVRAVAPWKAPRLYQTAKVAGVPQTVLAAAAAPPVVADKAAEAAVPPVAADEAAVPPAAIKGASEASSAAPSTSSPLPERPGLIRSSVSSSKCCPAFLVFGKFPFDVECLQVLNKRSPP</sequence>
<dbReference type="AlphaFoldDB" id="A0A7J6DD22"/>
<accession>A0A7J6DD22</accession>
<keyword evidence="2" id="KW-1185">Reference proteome</keyword>
<gene>
    <name evidence="1" type="ORF">G5714_001317</name>
</gene>
<dbReference type="EMBL" id="JAAMOB010000002">
    <property type="protein sequence ID" value="KAF4116764.1"/>
    <property type="molecule type" value="Genomic_DNA"/>
</dbReference>
<organism evidence="1 2">
    <name type="scientific">Onychostoma macrolepis</name>
    <dbReference type="NCBI Taxonomy" id="369639"/>
    <lineage>
        <taxon>Eukaryota</taxon>
        <taxon>Metazoa</taxon>
        <taxon>Chordata</taxon>
        <taxon>Craniata</taxon>
        <taxon>Vertebrata</taxon>
        <taxon>Euteleostomi</taxon>
        <taxon>Actinopterygii</taxon>
        <taxon>Neopterygii</taxon>
        <taxon>Teleostei</taxon>
        <taxon>Ostariophysi</taxon>
        <taxon>Cypriniformes</taxon>
        <taxon>Cyprinidae</taxon>
        <taxon>Acrossocheilinae</taxon>
        <taxon>Onychostoma</taxon>
    </lineage>
</organism>
<comment type="caution">
    <text evidence="1">The sequence shown here is derived from an EMBL/GenBank/DDBJ whole genome shotgun (WGS) entry which is preliminary data.</text>
</comment>
<dbReference type="Proteomes" id="UP000579812">
    <property type="component" value="Unassembled WGS sequence"/>
</dbReference>
<evidence type="ECO:0000313" key="2">
    <source>
        <dbReference type="Proteomes" id="UP000579812"/>
    </source>
</evidence>
<proteinExistence type="predicted"/>
<evidence type="ECO:0000313" key="1">
    <source>
        <dbReference type="EMBL" id="KAF4116764.1"/>
    </source>
</evidence>
<name>A0A7J6DD22_9TELE</name>
<reference evidence="1 2" key="1">
    <citation type="submission" date="2020-04" db="EMBL/GenBank/DDBJ databases">
        <title>Chromosome-level genome assembly of a cyprinid fish Onychostoma macrolepis by integration of Nanopore Sequencing, Bionano and Hi-C technology.</title>
        <authorList>
            <person name="Wang D."/>
        </authorList>
    </citation>
    <scope>NUCLEOTIDE SEQUENCE [LARGE SCALE GENOMIC DNA]</scope>
    <source>
        <strain evidence="1">SWU-2019</strain>
        <tissue evidence="1">Muscle</tissue>
    </source>
</reference>